<organism evidence="1 2">
    <name type="scientific">Cohnella suwonensis</name>
    <dbReference type="NCBI Taxonomy" id="696072"/>
    <lineage>
        <taxon>Bacteria</taxon>
        <taxon>Bacillati</taxon>
        <taxon>Bacillota</taxon>
        <taxon>Bacilli</taxon>
        <taxon>Bacillales</taxon>
        <taxon>Paenibacillaceae</taxon>
        <taxon>Cohnella</taxon>
    </lineage>
</organism>
<proteinExistence type="predicted"/>
<protein>
    <submittedName>
        <fullName evidence="1">Sugar phosphate isomerase/epimerase family protein</fullName>
    </submittedName>
</protein>
<dbReference type="InterPro" id="IPR036237">
    <property type="entry name" value="Xyl_isomerase-like_sf"/>
</dbReference>
<gene>
    <name evidence="1" type="ORF">ACFPPD_21030</name>
</gene>
<dbReference type="GO" id="GO:0016853">
    <property type="term" value="F:isomerase activity"/>
    <property type="evidence" value="ECO:0007669"/>
    <property type="project" value="UniProtKB-KW"/>
</dbReference>
<evidence type="ECO:0000313" key="1">
    <source>
        <dbReference type="EMBL" id="MFC5471175.1"/>
    </source>
</evidence>
<reference evidence="2" key="1">
    <citation type="journal article" date="2019" name="Int. J. Syst. Evol. Microbiol.">
        <title>The Global Catalogue of Microorganisms (GCM) 10K type strain sequencing project: providing services to taxonomists for standard genome sequencing and annotation.</title>
        <authorList>
            <consortium name="The Broad Institute Genomics Platform"/>
            <consortium name="The Broad Institute Genome Sequencing Center for Infectious Disease"/>
            <person name="Wu L."/>
            <person name="Ma J."/>
        </authorList>
    </citation>
    <scope>NUCLEOTIDE SEQUENCE [LARGE SCALE GENOMIC DNA]</scope>
    <source>
        <strain evidence="2">CCUG 57113</strain>
    </source>
</reference>
<sequence>MGENEGEAGCASTQRMGHMTTKNDGKALIWIKSLWGMEGSLEEQFERIHLAGYQGIESGLPTHEDTNRFKELLHRYRMEYIPLIGTTGGDHLSSFCHQAERAAQFKPMLINCHSAKDSMPFREQVFFFEKAVKVESELGVAVGHETHRGRALFNPWATSSMLREVPDLKLTADLSHWCCVCESLLEDQLEYLTQVFERTIYIHGRVGYAQGPQVPHPGAPEYASELRSHLIWWRQIYRMHAARGQQSVPFCPEYGPPGYMHTLPFTNAPVSDAWEVCRWMIACMEENIQS</sequence>
<keyword evidence="1" id="KW-0413">Isomerase</keyword>
<dbReference type="Gene3D" id="3.20.20.150">
    <property type="entry name" value="Divalent-metal-dependent TIM barrel enzymes"/>
    <property type="match status" value="1"/>
</dbReference>
<dbReference type="SUPFAM" id="SSF51658">
    <property type="entry name" value="Xylose isomerase-like"/>
    <property type="match status" value="1"/>
</dbReference>
<accession>A0ABW0M0U0</accession>
<keyword evidence="2" id="KW-1185">Reference proteome</keyword>
<dbReference type="RefSeq" id="WP_378083193.1">
    <property type="nucleotide sequence ID" value="NZ_JBHSMH010000090.1"/>
</dbReference>
<evidence type="ECO:0000313" key="2">
    <source>
        <dbReference type="Proteomes" id="UP001596105"/>
    </source>
</evidence>
<dbReference type="Proteomes" id="UP001596105">
    <property type="component" value="Unassembled WGS sequence"/>
</dbReference>
<comment type="caution">
    <text evidence="1">The sequence shown here is derived from an EMBL/GenBank/DDBJ whole genome shotgun (WGS) entry which is preliminary data.</text>
</comment>
<name>A0ABW0M0U0_9BACL</name>
<dbReference type="EMBL" id="JBHSMH010000090">
    <property type="protein sequence ID" value="MFC5471175.1"/>
    <property type="molecule type" value="Genomic_DNA"/>
</dbReference>